<evidence type="ECO:0000313" key="1">
    <source>
        <dbReference type="EMBL" id="MFC4068825.1"/>
    </source>
</evidence>
<gene>
    <name evidence="1" type="ORF">ACFO0C_28170</name>
</gene>
<comment type="caution">
    <text evidence="1">The sequence shown here is derived from an EMBL/GenBank/DDBJ whole genome shotgun (WGS) entry which is preliminary data.</text>
</comment>
<proteinExistence type="predicted"/>
<organism evidence="1 2">
    <name type="scientific">Actinoplanes subglobosus</name>
    <dbReference type="NCBI Taxonomy" id="1547892"/>
    <lineage>
        <taxon>Bacteria</taxon>
        <taxon>Bacillati</taxon>
        <taxon>Actinomycetota</taxon>
        <taxon>Actinomycetes</taxon>
        <taxon>Micromonosporales</taxon>
        <taxon>Micromonosporaceae</taxon>
        <taxon>Actinoplanes</taxon>
    </lineage>
</organism>
<dbReference type="InterPro" id="IPR025851">
    <property type="entry name" value="SUKH-4"/>
</dbReference>
<keyword evidence="2" id="KW-1185">Reference proteome</keyword>
<sequence length="171" mass="19323">MAVDPRFPAVWGPDELFAYPRDKWIADGVPAAALPDGDEIPLEVTVVYTAFLDGEIGMFDILHLTGEDSDLDIKLTVVGAVAENHNLLYVLDQRTGEVLQFDLEEQDIQAVNSSFRQFVEFLWKFALFVEADEGKQGRRERALRLSGELRAIDPQAFEADAWWPLVIDQTR</sequence>
<name>A0ABV8IYD3_9ACTN</name>
<reference evidence="2" key="1">
    <citation type="journal article" date="2019" name="Int. J. Syst. Evol. Microbiol.">
        <title>The Global Catalogue of Microorganisms (GCM) 10K type strain sequencing project: providing services to taxonomists for standard genome sequencing and annotation.</title>
        <authorList>
            <consortium name="The Broad Institute Genomics Platform"/>
            <consortium name="The Broad Institute Genome Sequencing Center for Infectious Disease"/>
            <person name="Wu L."/>
            <person name="Ma J."/>
        </authorList>
    </citation>
    <scope>NUCLEOTIDE SEQUENCE [LARGE SCALE GENOMIC DNA]</scope>
    <source>
        <strain evidence="2">TBRC 5832</strain>
    </source>
</reference>
<dbReference type="RefSeq" id="WP_378069710.1">
    <property type="nucleotide sequence ID" value="NZ_JBHSBL010000019.1"/>
</dbReference>
<dbReference type="Pfam" id="PF14435">
    <property type="entry name" value="SUKH-4"/>
    <property type="match status" value="1"/>
</dbReference>
<protein>
    <submittedName>
        <fullName evidence="1">SUKH-4 family immunity protein</fullName>
    </submittedName>
</protein>
<dbReference type="Proteomes" id="UP001595867">
    <property type="component" value="Unassembled WGS sequence"/>
</dbReference>
<evidence type="ECO:0000313" key="2">
    <source>
        <dbReference type="Proteomes" id="UP001595867"/>
    </source>
</evidence>
<dbReference type="EMBL" id="JBHSBL010000019">
    <property type="protein sequence ID" value="MFC4068825.1"/>
    <property type="molecule type" value="Genomic_DNA"/>
</dbReference>
<accession>A0ABV8IYD3</accession>